<proteinExistence type="predicted"/>
<feature type="compositionally biased region" description="Low complexity" evidence="4">
    <location>
        <begin position="538"/>
        <end position="549"/>
    </location>
</feature>
<keyword evidence="1" id="KW-0677">Repeat</keyword>
<protein>
    <submittedName>
        <fullName evidence="7">VWA domain-containing protein</fullName>
    </submittedName>
</protein>
<dbReference type="PROSITE" id="PS50005">
    <property type="entry name" value="TPR"/>
    <property type="match status" value="1"/>
</dbReference>
<dbReference type="InterPro" id="IPR019734">
    <property type="entry name" value="TPR_rpt"/>
</dbReference>
<keyword evidence="8" id="KW-1185">Reference proteome</keyword>
<dbReference type="Gene3D" id="3.40.50.410">
    <property type="entry name" value="von Willebrand factor, type A domain"/>
    <property type="match status" value="1"/>
</dbReference>
<dbReference type="Pfam" id="PF13519">
    <property type="entry name" value="VWA_2"/>
    <property type="match status" value="1"/>
</dbReference>
<evidence type="ECO:0000256" key="4">
    <source>
        <dbReference type="SAM" id="MobiDB-lite"/>
    </source>
</evidence>
<dbReference type="Gene3D" id="1.25.40.10">
    <property type="entry name" value="Tetratricopeptide repeat domain"/>
    <property type="match status" value="1"/>
</dbReference>
<sequence>MNEALQQFHFLRPWWLAALAALPLLYWLGLQRSTAQQALSRLVDADLLPHLLHGRAGNRSLPVWLFMVGWLLSALALAGPSWNRIQQPLYASRAAQVVAISLSRHMLARDVAPSRLDRARYKARDLLASNRDGLNALIGYAGEAFVVAPLTSDANSLNDLLEAMAPDTMPEDGNNAAAAIALGVQLIHDGKAGGGSLVLITDQADAAAQAAARKARAAGVRVSVLGVGTSQGGPVPLPDGGFLHDADGRMVLAGRDDAALGALANAGGGRYVTMTADRRDIDALHGQLRAAPTTTATAQVGDEWQDRGPWLLLPLLLIVALAFRRGWLLLLPLVLLPMLPATAEATTWQDLWQRPDQQAVQALREGHAKRAQRLARDPAWRGAAAYRAGDYPAAVLALQGQPGTDAAYNRGNALARAKHYQQAIKAYDEALKLDPANADARANRKAVEDWLRQQQKQQSSDQRKHEGHEGGKGSSSPDDQGKSGKPGAQQKSGQEGAKPSGQAGQQGKPQGQNGSGQDASARDRSGQAASGDQPKPPSAQEQAAQQAQLDKARQALKKQMDQALAGRPDKPSGKTSPHQLGAIGKDDPQSKLPADLQHALQRVPDDPGALLRRKFELEYQQRHGGVPEEEGQP</sequence>
<keyword evidence="5" id="KW-0812">Transmembrane</keyword>
<feature type="transmembrane region" description="Helical" evidence="5">
    <location>
        <begin position="61"/>
        <end position="79"/>
    </location>
</feature>
<organism evidence="7 8">
    <name type="scientific">Rhodanobacter ginsengisoli</name>
    <dbReference type="NCBI Taxonomy" id="418646"/>
    <lineage>
        <taxon>Bacteria</taxon>
        <taxon>Pseudomonadati</taxon>
        <taxon>Pseudomonadota</taxon>
        <taxon>Gammaproteobacteria</taxon>
        <taxon>Lysobacterales</taxon>
        <taxon>Rhodanobacteraceae</taxon>
        <taxon>Rhodanobacter</taxon>
    </lineage>
</organism>
<dbReference type="Proteomes" id="UP001596114">
    <property type="component" value="Unassembled WGS sequence"/>
</dbReference>
<dbReference type="EMBL" id="JBHSNF010000001">
    <property type="protein sequence ID" value="MFC5524586.1"/>
    <property type="molecule type" value="Genomic_DNA"/>
</dbReference>
<reference evidence="8" key="1">
    <citation type="journal article" date="2019" name="Int. J. Syst. Evol. Microbiol.">
        <title>The Global Catalogue of Microorganisms (GCM) 10K type strain sequencing project: providing services to taxonomists for standard genome sequencing and annotation.</title>
        <authorList>
            <consortium name="The Broad Institute Genomics Platform"/>
            <consortium name="The Broad Institute Genome Sequencing Center for Infectious Disease"/>
            <person name="Wu L."/>
            <person name="Ma J."/>
        </authorList>
    </citation>
    <scope>NUCLEOTIDE SEQUENCE [LARGE SCALE GENOMIC DNA]</scope>
    <source>
        <strain evidence="8">CGMCC 1.16619</strain>
    </source>
</reference>
<name>A0ABW0QI20_9GAMM</name>
<dbReference type="SMART" id="SM00028">
    <property type="entry name" value="TPR"/>
    <property type="match status" value="1"/>
</dbReference>
<feature type="region of interest" description="Disordered" evidence="4">
    <location>
        <begin position="444"/>
        <end position="609"/>
    </location>
</feature>
<keyword evidence="5" id="KW-1133">Transmembrane helix</keyword>
<dbReference type="PANTHER" id="PTHR22550">
    <property type="entry name" value="SPORE GERMINATION PROTEIN"/>
    <property type="match status" value="1"/>
</dbReference>
<evidence type="ECO:0000256" key="5">
    <source>
        <dbReference type="SAM" id="Phobius"/>
    </source>
</evidence>
<feature type="compositionally biased region" description="Low complexity" evidence="4">
    <location>
        <begin position="496"/>
        <end position="517"/>
    </location>
</feature>
<keyword evidence="5" id="KW-0472">Membrane</keyword>
<dbReference type="PANTHER" id="PTHR22550:SF14">
    <property type="entry name" value="VWFA DOMAIN-CONTAINING PROTEIN"/>
    <property type="match status" value="1"/>
</dbReference>
<gene>
    <name evidence="7" type="ORF">ACFPPA_02400</name>
</gene>
<dbReference type="SUPFAM" id="SSF53300">
    <property type="entry name" value="vWA-like"/>
    <property type="match status" value="1"/>
</dbReference>
<comment type="caution">
    <text evidence="7">The sequence shown here is derived from an EMBL/GenBank/DDBJ whole genome shotgun (WGS) entry which is preliminary data.</text>
</comment>
<dbReference type="InterPro" id="IPR050768">
    <property type="entry name" value="UPF0353/GerABKA_families"/>
</dbReference>
<keyword evidence="2 3" id="KW-0802">TPR repeat</keyword>
<dbReference type="InterPro" id="IPR036465">
    <property type="entry name" value="vWFA_dom_sf"/>
</dbReference>
<evidence type="ECO:0000256" key="3">
    <source>
        <dbReference type="PROSITE-ProRule" id="PRU00339"/>
    </source>
</evidence>
<dbReference type="PROSITE" id="PS50293">
    <property type="entry name" value="TPR_REGION"/>
    <property type="match status" value="1"/>
</dbReference>
<feature type="domain" description="VWFA" evidence="6">
    <location>
        <begin position="100"/>
        <end position="203"/>
    </location>
</feature>
<dbReference type="InterPro" id="IPR011990">
    <property type="entry name" value="TPR-like_helical_dom_sf"/>
</dbReference>
<dbReference type="InterPro" id="IPR002035">
    <property type="entry name" value="VWF_A"/>
</dbReference>
<evidence type="ECO:0000256" key="2">
    <source>
        <dbReference type="ARBA" id="ARBA00022803"/>
    </source>
</evidence>
<dbReference type="Pfam" id="PF07719">
    <property type="entry name" value="TPR_2"/>
    <property type="match status" value="1"/>
</dbReference>
<feature type="compositionally biased region" description="Basic and acidic residues" evidence="4">
    <location>
        <begin position="461"/>
        <end position="471"/>
    </location>
</feature>
<dbReference type="SUPFAM" id="SSF48452">
    <property type="entry name" value="TPR-like"/>
    <property type="match status" value="1"/>
</dbReference>
<accession>A0ABW0QI20</accession>
<evidence type="ECO:0000313" key="8">
    <source>
        <dbReference type="Proteomes" id="UP001596114"/>
    </source>
</evidence>
<dbReference type="RefSeq" id="WP_377316912.1">
    <property type="nucleotide sequence ID" value="NZ_JBHSNF010000001.1"/>
</dbReference>
<evidence type="ECO:0000259" key="6">
    <source>
        <dbReference type="Pfam" id="PF13519"/>
    </source>
</evidence>
<feature type="repeat" description="TPR" evidence="3">
    <location>
        <begin position="404"/>
        <end position="437"/>
    </location>
</feature>
<evidence type="ECO:0000313" key="7">
    <source>
        <dbReference type="EMBL" id="MFC5524586.1"/>
    </source>
</evidence>
<evidence type="ECO:0000256" key="1">
    <source>
        <dbReference type="ARBA" id="ARBA00022737"/>
    </source>
</evidence>
<dbReference type="InterPro" id="IPR013105">
    <property type="entry name" value="TPR_2"/>
</dbReference>